<keyword evidence="1" id="KW-1133">Transmembrane helix</keyword>
<keyword evidence="3" id="KW-1185">Reference proteome</keyword>
<sequence length="97" mass="11369">MDYVQWRRGRKYLGMNIGVMAYTTLLAFEAWLLANETCGRPFPVHQWIDRESRLRSFAMEPKIMKSGSGRPMSITYPYVSIGGTLDLNDAWRCRFRE</sequence>
<gene>
    <name evidence="2" type="ORF">BO85DRAFT_248500</name>
</gene>
<organism evidence="2 3">
    <name type="scientific">Aspergillus piperis CBS 112811</name>
    <dbReference type="NCBI Taxonomy" id="1448313"/>
    <lineage>
        <taxon>Eukaryota</taxon>
        <taxon>Fungi</taxon>
        <taxon>Dikarya</taxon>
        <taxon>Ascomycota</taxon>
        <taxon>Pezizomycotina</taxon>
        <taxon>Eurotiomycetes</taxon>
        <taxon>Eurotiomycetidae</taxon>
        <taxon>Eurotiales</taxon>
        <taxon>Aspergillaceae</taxon>
        <taxon>Aspergillus</taxon>
        <taxon>Aspergillus subgen. Circumdati</taxon>
    </lineage>
</organism>
<evidence type="ECO:0000313" key="3">
    <source>
        <dbReference type="Proteomes" id="UP000249526"/>
    </source>
</evidence>
<dbReference type="GeneID" id="37158313"/>
<keyword evidence="1" id="KW-0472">Membrane</keyword>
<feature type="transmembrane region" description="Helical" evidence="1">
    <location>
        <begin position="12"/>
        <end position="34"/>
    </location>
</feature>
<dbReference type="AlphaFoldDB" id="A0A8G1R5Q9"/>
<dbReference type="RefSeq" id="XP_025517624.1">
    <property type="nucleotide sequence ID" value="XM_025654911.1"/>
</dbReference>
<accession>A0A8G1R5Q9</accession>
<name>A0A8G1R5Q9_9EURO</name>
<reference evidence="2 3" key="1">
    <citation type="submission" date="2018-02" db="EMBL/GenBank/DDBJ databases">
        <title>The genomes of Aspergillus section Nigri reveals drivers in fungal speciation.</title>
        <authorList>
            <consortium name="DOE Joint Genome Institute"/>
            <person name="Vesth T.C."/>
            <person name="Nybo J."/>
            <person name="Theobald S."/>
            <person name="Brandl J."/>
            <person name="Frisvad J.C."/>
            <person name="Nielsen K.F."/>
            <person name="Lyhne E.K."/>
            <person name="Kogle M.E."/>
            <person name="Kuo A."/>
            <person name="Riley R."/>
            <person name="Clum A."/>
            <person name="Nolan M."/>
            <person name="Lipzen A."/>
            <person name="Salamov A."/>
            <person name="Henrissat B."/>
            <person name="Wiebenga A."/>
            <person name="De vries R.P."/>
            <person name="Grigoriev I.V."/>
            <person name="Mortensen U.H."/>
            <person name="Andersen M.R."/>
            <person name="Baker S.E."/>
        </authorList>
    </citation>
    <scope>NUCLEOTIDE SEQUENCE [LARGE SCALE GENOMIC DNA]</scope>
    <source>
        <strain evidence="2 3">CBS 112811</strain>
    </source>
</reference>
<dbReference type="EMBL" id="KZ825058">
    <property type="protein sequence ID" value="RAH59702.1"/>
    <property type="molecule type" value="Genomic_DNA"/>
</dbReference>
<evidence type="ECO:0000313" key="2">
    <source>
        <dbReference type="EMBL" id="RAH59702.1"/>
    </source>
</evidence>
<dbReference type="Proteomes" id="UP000249526">
    <property type="component" value="Unassembled WGS sequence"/>
</dbReference>
<proteinExistence type="predicted"/>
<protein>
    <submittedName>
        <fullName evidence="2">Uncharacterized protein</fullName>
    </submittedName>
</protein>
<evidence type="ECO:0000256" key="1">
    <source>
        <dbReference type="SAM" id="Phobius"/>
    </source>
</evidence>
<keyword evidence="1" id="KW-0812">Transmembrane</keyword>